<organism evidence="2 3">
    <name type="scientific">Methanosphaerula palustris (strain ATCC BAA-1556 / DSM 19958 / E1-9c)</name>
    <dbReference type="NCBI Taxonomy" id="521011"/>
    <lineage>
        <taxon>Archaea</taxon>
        <taxon>Methanobacteriati</taxon>
        <taxon>Methanobacteriota</taxon>
        <taxon>Stenosarchaea group</taxon>
        <taxon>Methanomicrobia</taxon>
        <taxon>Methanomicrobiales</taxon>
        <taxon>Methanoregulaceae</taxon>
        <taxon>Methanosphaerula</taxon>
    </lineage>
</organism>
<feature type="domain" description="Histidine kinase/HSP90-like ATPase" evidence="1">
    <location>
        <begin position="52"/>
        <end position="155"/>
    </location>
</feature>
<dbReference type="STRING" id="521011.Mpal_0046"/>
<dbReference type="Gene3D" id="3.30.565.10">
    <property type="entry name" value="Histidine kinase-like ATPase, C-terminal domain"/>
    <property type="match status" value="1"/>
</dbReference>
<keyword evidence="2" id="KW-0547">Nucleotide-binding</keyword>
<dbReference type="CDD" id="cd00075">
    <property type="entry name" value="HATPase"/>
    <property type="match status" value="1"/>
</dbReference>
<dbReference type="HOGENOM" id="CLU_077874_0_0_2"/>
<protein>
    <submittedName>
        <fullName evidence="2">ATP-binding region ATPase domain protein</fullName>
    </submittedName>
</protein>
<dbReference type="InterPro" id="IPR003594">
    <property type="entry name" value="HATPase_dom"/>
</dbReference>
<dbReference type="SMART" id="SM00387">
    <property type="entry name" value="HATPase_c"/>
    <property type="match status" value="1"/>
</dbReference>
<dbReference type="AlphaFoldDB" id="B8GI90"/>
<dbReference type="InterPro" id="IPR036890">
    <property type="entry name" value="HATPase_C_sf"/>
</dbReference>
<dbReference type="GO" id="GO:0005524">
    <property type="term" value="F:ATP binding"/>
    <property type="evidence" value="ECO:0007669"/>
    <property type="project" value="UniProtKB-KW"/>
</dbReference>
<keyword evidence="3" id="KW-1185">Reference proteome</keyword>
<name>B8GI90_METPE</name>
<dbReference type="Proteomes" id="UP000002457">
    <property type="component" value="Chromosome"/>
</dbReference>
<evidence type="ECO:0000313" key="3">
    <source>
        <dbReference type="Proteomes" id="UP000002457"/>
    </source>
</evidence>
<evidence type="ECO:0000313" key="2">
    <source>
        <dbReference type="EMBL" id="ACL15441.1"/>
    </source>
</evidence>
<dbReference type="EMBL" id="CP001338">
    <property type="protein sequence ID" value="ACL15441.1"/>
    <property type="molecule type" value="Genomic_DNA"/>
</dbReference>
<reference evidence="2 3" key="1">
    <citation type="journal article" date="2015" name="Genome Announc.">
        <title>Complete Genome Sequence of Methanosphaerula palustris E1-9CT, a Hydrogenotrophic Methanogen Isolated from a Minerotrophic Fen Peatland.</title>
        <authorList>
            <person name="Cadillo-Quiroz H."/>
            <person name="Browne P."/>
            <person name="Kyrpides N."/>
            <person name="Woyke T."/>
            <person name="Goodwin L."/>
            <person name="Detter C."/>
            <person name="Yavitt J.B."/>
            <person name="Zinder S.H."/>
        </authorList>
    </citation>
    <scope>NUCLEOTIDE SEQUENCE [LARGE SCALE GENOMIC DNA]</scope>
    <source>
        <strain evidence="3">ATCC BAA-1556 / DSM 19958 / E1-9c</strain>
    </source>
</reference>
<gene>
    <name evidence="2" type="ordered locus">Mpal_0046</name>
</gene>
<dbReference type="eggNOG" id="arCOG06193">
    <property type="taxonomic scope" value="Archaea"/>
</dbReference>
<keyword evidence="2" id="KW-0067">ATP-binding</keyword>
<sequence>MIIRDISECRNQEMGQQPPRWQRIRDLLDTIHMTGVAGSLHITNETENMEIYAYPVIEKVFWHMVDNSVKHGKKVTEIRITAHESAFGCTRIYQDNGVGIPVDMRKDHFTKSFGKETGYSLFFVHDLLEISGMTTAETGEPGNGVRFEIGVPRGLYRFVSC</sequence>
<proteinExistence type="predicted"/>
<evidence type="ECO:0000259" key="1">
    <source>
        <dbReference type="SMART" id="SM00387"/>
    </source>
</evidence>
<dbReference type="Pfam" id="PF02518">
    <property type="entry name" value="HATPase_c"/>
    <property type="match status" value="1"/>
</dbReference>
<accession>B8GI90</accession>
<dbReference type="SUPFAM" id="SSF55874">
    <property type="entry name" value="ATPase domain of HSP90 chaperone/DNA topoisomerase II/histidine kinase"/>
    <property type="match status" value="1"/>
</dbReference>
<dbReference type="KEGG" id="mpl:Mpal_0046"/>